<protein>
    <submittedName>
        <fullName evidence="7">Acetylajmalan esterase-like</fullName>
    </submittedName>
</protein>
<dbReference type="SUPFAM" id="SSF52266">
    <property type="entry name" value="SGNH hydrolase"/>
    <property type="match status" value="1"/>
</dbReference>
<evidence type="ECO:0000256" key="5">
    <source>
        <dbReference type="SAM" id="SignalP"/>
    </source>
</evidence>
<dbReference type="InterPro" id="IPR036514">
    <property type="entry name" value="SGNH_hydro_sf"/>
</dbReference>
<feature type="signal peptide" evidence="5">
    <location>
        <begin position="1"/>
        <end position="29"/>
    </location>
</feature>
<dbReference type="Pfam" id="PF00657">
    <property type="entry name" value="Lipase_GDSL"/>
    <property type="match status" value="1"/>
</dbReference>
<feature type="chain" id="PRO_5035431227" evidence="5">
    <location>
        <begin position="30"/>
        <end position="377"/>
    </location>
</feature>
<dbReference type="InterPro" id="IPR035669">
    <property type="entry name" value="SGNH_plant_lipase-like"/>
</dbReference>
<comment type="similarity">
    <text evidence="1">Belongs to the 'GDSL' lipolytic enzyme family.</text>
</comment>
<dbReference type="OrthoDB" id="864303at2759"/>
<evidence type="ECO:0000256" key="1">
    <source>
        <dbReference type="ARBA" id="ARBA00008668"/>
    </source>
</evidence>
<evidence type="ECO:0000256" key="4">
    <source>
        <dbReference type="ARBA" id="ARBA00023180"/>
    </source>
</evidence>
<dbReference type="Gene3D" id="3.40.50.1110">
    <property type="entry name" value="SGNH hydrolase"/>
    <property type="match status" value="1"/>
</dbReference>
<organism evidence="6 7">
    <name type="scientific">Sesamum indicum</name>
    <name type="common">Oriental sesame</name>
    <name type="synonym">Sesamum orientale</name>
    <dbReference type="NCBI Taxonomy" id="4182"/>
    <lineage>
        <taxon>Eukaryota</taxon>
        <taxon>Viridiplantae</taxon>
        <taxon>Streptophyta</taxon>
        <taxon>Embryophyta</taxon>
        <taxon>Tracheophyta</taxon>
        <taxon>Spermatophyta</taxon>
        <taxon>Magnoliopsida</taxon>
        <taxon>eudicotyledons</taxon>
        <taxon>Gunneridae</taxon>
        <taxon>Pentapetalae</taxon>
        <taxon>asterids</taxon>
        <taxon>lamiids</taxon>
        <taxon>Lamiales</taxon>
        <taxon>Pedaliaceae</taxon>
        <taxon>Sesamum</taxon>
    </lineage>
</organism>
<dbReference type="RefSeq" id="XP_020551684.1">
    <property type="nucleotide sequence ID" value="XM_020696025.1"/>
</dbReference>
<evidence type="ECO:0000256" key="2">
    <source>
        <dbReference type="ARBA" id="ARBA00022729"/>
    </source>
</evidence>
<sequence>MASVLHKLVLPVLVLWCCLFSCVPQCANAHPLKICKFDKIYQLGDSISDTGNLIREVPIGAATAFARLPYGETFFKNATGRCSNGLLMIDYIAMAAGLPFLPPYKNLDAVDFEHGVNFAVAGSTALPSQVLAAQHIFSPVTTSSLNVQLDWMFTHFTSICLNSRDCAEKLQNALFMVGEIGGNDYNYAIFQGKTMAELRSMVPNVVATIVDTAKQVIEVGGKRVVIPGNFPIGCLPIYKTALQTNISAAYDKNHCLKHLNDFAKYHNKELQNAIHTLKQEKPNAVIVYGDYYNAYQFLLRVAISRGTCVLTIERACCGTGGKYNFDMTRMCGGAGVKVCSNPERYMSWDGVHLTERGYKIMAAWLLKNIFPHLLCHL</sequence>
<dbReference type="PANTHER" id="PTHR22835:SF517">
    <property type="entry name" value="GDSL-LIKE LIPASE_ACYLHYDROLASE FAMILY PROTEIN, EXPRESSED"/>
    <property type="match status" value="1"/>
</dbReference>
<gene>
    <name evidence="7" type="primary">LOC105168624</name>
</gene>
<dbReference type="PANTHER" id="PTHR22835">
    <property type="entry name" value="ZINC FINGER FYVE DOMAIN CONTAINING PROTEIN"/>
    <property type="match status" value="1"/>
</dbReference>
<dbReference type="GeneID" id="105168624"/>
<dbReference type="CDD" id="cd01837">
    <property type="entry name" value="SGNH_plant_lipase_like"/>
    <property type="match status" value="1"/>
</dbReference>
<reference evidence="7" key="1">
    <citation type="submission" date="2025-08" db="UniProtKB">
        <authorList>
            <consortium name="RefSeq"/>
        </authorList>
    </citation>
    <scope>IDENTIFICATION</scope>
</reference>
<proteinExistence type="inferred from homology"/>
<dbReference type="GO" id="GO:0016788">
    <property type="term" value="F:hydrolase activity, acting on ester bonds"/>
    <property type="evidence" value="ECO:0007669"/>
    <property type="project" value="InterPro"/>
</dbReference>
<evidence type="ECO:0000313" key="7">
    <source>
        <dbReference type="RefSeq" id="XP_020551684.1"/>
    </source>
</evidence>
<keyword evidence="2 5" id="KW-0732">Signal</keyword>
<evidence type="ECO:0000313" key="6">
    <source>
        <dbReference type="Proteomes" id="UP000504604"/>
    </source>
</evidence>
<accession>A0A8M8V5S1</accession>
<dbReference type="Proteomes" id="UP000504604">
    <property type="component" value="Linkage group LG8"/>
</dbReference>
<dbReference type="KEGG" id="sind:105168624"/>
<dbReference type="InterPro" id="IPR001087">
    <property type="entry name" value="GDSL"/>
</dbReference>
<name>A0A8M8V5S1_SESIN</name>
<evidence type="ECO:0000256" key="3">
    <source>
        <dbReference type="ARBA" id="ARBA00022801"/>
    </source>
</evidence>
<keyword evidence="3" id="KW-0378">Hydrolase</keyword>
<keyword evidence="6" id="KW-1185">Reference proteome</keyword>
<dbReference type="AlphaFoldDB" id="A0A8M8V5S1"/>
<keyword evidence="4" id="KW-0325">Glycoprotein</keyword>